<dbReference type="CDD" id="cd04475">
    <property type="entry name" value="RPA1_DBD_B"/>
    <property type="match status" value="1"/>
</dbReference>
<protein>
    <recommendedName>
        <fullName evidence="9">Replication protein A subunit</fullName>
    </recommendedName>
</protein>
<comment type="subunit">
    <text evidence="9">Component of the heterotrimeric canonical replication protein A complex (RPA).</text>
</comment>
<evidence type="ECO:0000259" key="11">
    <source>
        <dbReference type="Pfam" id="PF01336"/>
    </source>
</evidence>
<evidence type="ECO:0000313" key="16">
    <source>
        <dbReference type="EMBL" id="ONH67322.1"/>
    </source>
</evidence>
<evidence type="ECO:0000256" key="5">
    <source>
        <dbReference type="ARBA" id="ARBA00022771"/>
    </source>
</evidence>
<evidence type="ECO:0000313" key="17">
    <source>
        <dbReference type="Proteomes" id="UP000189513"/>
    </source>
</evidence>
<keyword evidence="5 9" id="KW-0863">Zinc-finger</keyword>
<evidence type="ECO:0000256" key="6">
    <source>
        <dbReference type="ARBA" id="ARBA00022833"/>
    </source>
</evidence>
<accession>A0A061B8W1</accession>
<dbReference type="STRING" id="36022.A0A061B8W1"/>
<dbReference type="SUPFAM" id="SSF50249">
    <property type="entry name" value="Nucleic acid-binding proteins"/>
    <property type="match status" value="4"/>
</dbReference>
<dbReference type="OMA" id="DQCDAFY"/>
<dbReference type="Pfam" id="PF01336">
    <property type="entry name" value="tRNA_anti-codon"/>
    <property type="match status" value="1"/>
</dbReference>
<dbReference type="Proteomes" id="UP000189513">
    <property type="component" value="Unassembled WGS sequence"/>
</dbReference>
<dbReference type="InterPro" id="IPR047192">
    <property type="entry name" value="Euk_RPA1_DBD_C"/>
</dbReference>
<dbReference type="AlphaFoldDB" id="A0A061B8W1"/>
<dbReference type="InterPro" id="IPR031657">
    <property type="entry name" value="REPA_OB_2"/>
</dbReference>
<dbReference type="InterPro" id="IPR012340">
    <property type="entry name" value="NA-bd_OB-fold"/>
</dbReference>
<gene>
    <name evidence="16" type="ORF">BON22_2995</name>
    <name evidence="15" type="ORF">CYFA0S_11e04302g</name>
</gene>
<dbReference type="PANTHER" id="PTHR47165:SF4">
    <property type="entry name" value="OS03G0429900 PROTEIN"/>
    <property type="match status" value="1"/>
</dbReference>
<dbReference type="GO" id="GO:0000781">
    <property type="term" value="C:chromosome, telomeric region"/>
    <property type="evidence" value="ECO:0007669"/>
    <property type="project" value="UniProtKB-ARBA"/>
</dbReference>
<feature type="domain" description="Replication protein A OB" evidence="14">
    <location>
        <begin position="296"/>
        <end position="390"/>
    </location>
</feature>
<dbReference type="VEuPathDB" id="FungiDB:BON22_2995"/>
<evidence type="ECO:0000256" key="1">
    <source>
        <dbReference type="ARBA" id="ARBA00004123"/>
    </source>
</evidence>
<evidence type="ECO:0000259" key="14">
    <source>
        <dbReference type="Pfam" id="PF16900"/>
    </source>
</evidence>
<dbReference type="CDD" id="cd04476">
    <property type="entry name" value="RPA1_DBD_C"/>
    <property type="match status" value="1"/>
</dbReference>
<dbReference type="EMBL" id="MPUK01000005">
    <property type="protein sequence ID" value="ONH67322.1"/>
    <property type="molecule type" value="Genomic_DNA"/>
</dbReference>
<dbReference type="FunFam" id="2.40.50.140:FF:000090">
    <property type="entry name" value="Replication protein A subunit"/>
    <property type="match status" value="1"/>
</dbReference>
<evidence type="ECO:0000256" key="10">
    <source>
        <dbReference type="SAM" id="MobiDB-lite"/>
    </source>
</evidence>
<feature type="domain" description="Replication factor A C-terminal" evidence="13">
    <location>
        <begin position="450"/>
        <end position="595"/>
    </location>
</feature>
<evidence type="ECO:0000259" key="12">
    <source>
        <dbReference type="Pfam" id="PF04057"/>
    </source>
</evidence>
<dbReference type="Pfam" id="PF04057">
    <property type="entry name" value="Rep-A_N"/>
    <property type="match status" value="1"/>
</dbReference>
<comment type="similarity">
    <text evidence="2 9">Belongs to the replication factor A protein 1 family.</text>
</comment>
<comment type="subcellular location">
    <subcellularLocation>
        <location evidence="1 9">Nucleus</location>
    </subcellularLocation>
</comment>
<dbReference type="FunFam" id="2.40.50.140:FF:000041">
    <property type="entry name" value="Replication protein A subunit"/>
    <property type="match status" value="1"/>
</dbReference>
<keyword evidence="3 9" id="KW-0235">DNA replication</keyword>
<reference evidence="15" key="1">
    <citation type="journal article" date="2014" name="Genome Announc.">
        <title>Genome sequence of the yeast Cyberlindnera fabianii (Hansenula fabianii).</title>
        <authorList>
            <person name="Freel K.C."/>
            <person name="Sarilar V."/>
            <person name="Neuveglise C."/>
            <person name="Devillers H."/>
            <person name="Friedrich A."/>
            <person name="Schacherer J."/>
        </authorList>
    </citation>
    <scope>NUCLEOTIDE SEQUENCE</scope>
    <source>
        <strain evidence="15">YJS4271</strain>
    </source>
</reference>
<feature type="domain" description="Replication factor-A protein 1 N-terminal" evidence="12">
    <location>
        <begin position="28"/>
        <end position="108"/>
    </location>
</feature>
<dbReference type="GO" id="GO:0005662">
    <property type="term" value="C:DNA replication factor A complex"/>
    <property type="evidence" value="ECO:0007669"/>
    <property type="project" value="UniProtKB-ARBA"/>
</dbReference>
<keyword evidence="4 9" id="KW-0479">Metal-binding</keyword>
<feature type="domain" description="OB" evidence="11">
    <location>
        <begin position="188"/>
        <end position="259"/>
    </location>
</feature>
<dbReference type="EMBL" id="LK052896">
    <property type="protein sequence ID" value="CDR43335.1"/>
    <property type="molecule type" value="Genomic_DNA"/>
</dbReference>
<dbReference type="CDD" id="cd04474">
    <property type="entry name" value="RPA1_DBD_A"/>
    <property type="match status" value="1"/>
</dbReference>
<dbReference type="InterPro" id="IPR004365">
    <property type="entry name" value="NA-bd_OB_tRNA"/>
</dbReference>
<reference evidence="17" key="2">
    <citation type="journal article" date="2017" name="Genome Announc.">
        <title>Genome sequences of Cyberlindnera fabianii 65, Pichia kudriavzevii 129, and Saccharomyces cerevisiae 131 isolated from fermented masau fruits in Zimbabwe.</title>
        <authorList>
            <person name="van Rijswijck I.M.H."/>
            <person name="Derks M.F.L."/>
            <person name="Abee T."/>
            <person name="de Ridder D."/>
            <person name="Smid E.J."/>
        </authorList>
    </citation>
    <scope>NUCLEOTIDE SEQUENCE [LARGE SCALE GENOMIC DNA]</scope>
    <source>
        <strain evidence="17">65</strain>
    </source>
</reference>
<reference evidence="16" key="3">
    <citation type="submission" date="2017-01" db="EMBL/GenBank/DDBJ databases">
        <authorList>
            <person name="Mah S.A."/>
            <person name="Swanson W.J."/>
            <person name="Moy G.W."/>
            <person name="Vacquier V.D."/>
        </authorList>
    </citation>
    <scope>NUCLEOTIDE SEQUENCE [LARGE SCALE GENOMIC DNA]</scope>
    <source>
        <strain evidence="16">65</strain>
    </source>
</reference>
<dbReference type="GO" id="GO:0006310">
    <property type="term" value="P:DNA recombination"/>
    <property type="evidence" value="ECO:0007669"/>
    <property type="project" value="InterPro"/>
</dbReference>
<dbReference type="Pfam" id="PF16900">
    <property type="entry name" value="REPA_OB_2"/>
    <property type="match status" value="1"/>
</dbReference>
<proteinExistence type="inferred from homology"/>
<evidence type="ECO:0000259" key="13">
    <source>
        <dbReference type="Pfam" id="PF08646"/>
    </source>
</evidence>
<dbReference type="InterPro" id="IPR007199">
    <property type="entry name" value="Rep_factor-A_N"/>
</dbReference>
<dbReference type="GO" id="GO:0006260">
    <property type="term" value="P:DNA replication"/>
    <property type="evidence" value="ECO:0007669"/>
    <property type="project" value="UniProtKB-KW"/>
</dbReference>
<dbReference type="GO" id="GO:0008270">
    <property type="term" value="F:zinc ion binding"/>
    <property type="evidence" value="ECO:0007669"/>
    <property type="project" value="UniProtKB-KW"/>
</dbReference>
<dbReference type="GO" id="GO:0007004">
    <property type="term" value="P:telomere maintenance via telomerase"/>
    <property type="evidence" value="ECO:0007669"/>
    <property type="project" value="UniProtKB-ARBA"/>
</dbReference>
<dbReference type="NCBIfam" id="TIGR00617">
    <property type="entry name" value="rpa1"/>
    <property type="match status" value="1"/>
</dbReference>
<dbReference type="OrthoDB" id="1751331at2759"/>
<evidence type="ECO:0000256" key="2">
    <source>
        <dbReference type="ARBA" id="ARBA00005690"/>
    </source>
</evidence>
<dbReference type="Gene3D" id="2.40.50.140">
    <property type="entry name" value="Nucleic acid-binding proteins"/>
    <property type="match status" value="4"/>
</dbReference>
<organism evidence="15">
    <name type="scientific">Cyberlindnera fabianii</name>
    <name type="common">Yeast</name>
    <name type="synonym">Hansenula fabianii</name>
    <dbReference type="NCBI Taxonomy" id="36022"/>
    <lineage>
        <taxon>Eukaryota</taxon>
        <taxon>Fungi</taxon>
        <taxon>Dikarya</taxon>
        <taxon>Ascomycota</taxon>
        <taxon>Saccharomycotina</taxon>
        <taxon>Saccharomycetes</taxon>
        <taxon>Phaffomycetales</taxon>
        <taxon>Phaffomycetaceae</taxon>
        <taxon>Cyberlindnera</taxon>
    </lineage>
</organism>
<keyword evidence="17" id="KW-1185">Reference proteome</keyword>
<dbReference type="GO" id="GO:0003697">
    <property type="term" value="F:single-stranded DNA binding"/>
    <property type="evidence" value="ECO:0007669"/>
    <property type="project" value="UniProtKB-ARBA"/>
</dbReference>
<dbReference type="FunFam" id="2.40.50.140:FF:000064">
    <property type="entry name" value="Replication protein A subunit"/>
    <property type="match status" value="1"/>
</dbReference>
<feature type="region of interest" description="Disordered" evidence="10">
    <location>
        <begin position="137"/>
        <end position="164"/>
    </location>
</feature>
<evidence type="ECO:0000256" key="9">
    <source>
        <dbReference type="RuleBase" id="RU364130"/>
    </source>
</evidence>
<sequence length="604" mass="67379">MPEADIKLDTGMLKRLFAEESVWTTKPSIKVQVTNFKVIPNEAGKRLRLLISDGSFTTHAVIRPEGVEKAESSGLAKSSVITIDAYDIERMGQANKHVVIISDLTVLHTTVGKLGGNLTGIDDYFKSHPEEDLYVSTEAESTPTPEVAAPAAPAATSTTGPQRFAAPQGNKPANLYAIDQLSPYQNTWTIKGRLSYKGDMRTWSNQRGEGKLFNVNFLDETDEIRATAFNENADKFYNLLQEGKVYYVSKARIQPAKPQFSHLKHPYELQMDRDTVIEECQDADGIPKLQYDFVKLSKVQSLEADSIIDVVGVIKEVNPAFQITSKAGKSYDRRDITLVDDSQFAVSVGLWNKYAKEFDIPEGTVVAIKGCKVSDFNGKTLSLTPGASVSANPDTPEAYTIKGWYDAQGRNEQFQSLKSEMTSKKSSLADRKTILEAQNEEIGAGDKPAYFSTKATVNFVKTDNFSYPACLTEGCNRKVTEQGDGTWRCEKCDMNHAVPNYRYILTLSVMDTTGQMWLTLFDTEATTALGVNANEMHRLKEDDPDKFSQTMSQLQMNEYDFRVRAREDNYNGTTRMRYNAVGINKVDYTAEAEFLSQKLLKLST</sequence>
<evidence type="ECO:0000256" key="4">
    <source>
        <dbReference type="ARBA" id="ARBA00022723"/>
    </source>
</evidence>
<name>A0A061B8W1_CYBFA</name>
<evidence type="ECO:0000256" key="3">
    <source>
        <dbReference type="ARBA" id="ARBA00022705"/>
    </source>
</evidence>
<feature type="compositionally biased region" description="Low complexity" evidence="10">
    <location>
        <begin position="137"/>
        <end position="159"/>
    </location>
</feature>
<dbReference type="GO" id="GO:0006281">
    <property type="term" value="P:DNA repair"/>
    <property type="evidence" value="ECO:0007669"/>
    <property type="project" value="InterPro"/>
</dbReference>
<dbReference type="Pfam" id="PF08646">
    <property type="entry name" value="Rep_fac-A_C"/>
    <property type="match status" value="1"/>
</dbReference>
<evidence type="ECO:0000313" key="15">
    <source>
        <dbReference type="EMBL" id="CDR43335.1"/>
    </source>
</evidence>
<keyword evidence="8 9" id="KW-0539">Nucleus</keyword>
<dbReference type="PANTHER" id="PTHR47165">
    <property type="entry name" value="OS03G0429900 PROTEIN"/>
    <property type="match status" value="1"/>
</dbReference>
<comment type="function">
    <text evidence="9">As part of the replication protein A (RPA/RP-A), a single-stranded DNA-binding heterotrimeric complex, may play an essential role in DNA replication, recombination and repair. Binds and stabilizes single-stranded DNA intermediates, preventing complementary DNA reannealing and recruiting different proteins involved in DNA metabolism.</text>
</comment>
<evidence type="ECO:0000256" key="8">
    <source>
        <dbReference type="ARBA" id="ARBA00023242"/>
    </source>
</evidence>
<evidence type="ECO:0000256" key="7">
    <source>
        <dbReference type="ARBA" id="ARBA00023125"/>
    </source>
</evidence>
<dbReference type="InterPro" id="IPR013955">
    <property type="entry name" value="Rep_factor-A_C"/>
</dbReference>
<keyword evidence="7 9" id="KW-0238">DNA-binding</keyword>
<dbReference type="InterPro" id="IPR004591">
    <property type="entry name" value="Rfa1"/>
</dbReference>
<keyword evidence="6 9" id="KW-0862">Zinc</keyword>